<evidence type="ECO:0000256" key="2">
    <source>
        <dbReference type="SAM" id="SignalP"/>
    </source>
</evidence>
<dbReference type="Proteomes" id="UP000074310">
    <property type="component" value="Unassembled WGS sequence"/>
</dbReference>
<sequence>MTIALALTLLMAAPAAAPATPAKVANLPAGDAAFRKLSESEYAWRKTLNGPDEDSPNSKNATLPDVGPAAQAAMTKRWTETMAALDRIDPAKLSPAARDDYTVYRGQIAALLAEQQFREYEKPLNADTSFWMNVGGMARDTYRDEAALRRYLSQLASVPRYYDQQIANMRAGLKRGFTPPRVTLQGRDAGVAEIVKAGAGEESPFYAPFRTLPATIPAARQAELRAEAKRVIAEAVVPAHRKLQAFLRDEYIPNAQVKLAAYDLPDGRAYYQSKIREFVTRDLPPEEIHAIGLGEVAKIRTRMQDVMRQVKWQGDLSSFLNHLRTDPQFYAKTPQDLLNRAAWIAKTFDGKASTYFGRLPRMRFAIKPVAPDIAPFYTSGRGGPGIYLVNTYDLPSRALYSLPALTLHESAPGHAFQMPFAMELTDLPEYRRNEYISAYGEGWALYSEALGEDMGMYETPYDTLGMLSYQMWRAARLVVDTGIHAKGWTREQAQAFLRDNTALSNHEITTEVDRYIAWPGQALSYYMGELAFLDARAKAQKALGEKFDYRAFHDAMLSLGSVPLPMIDQRVDRFIADKGKGPYPLS</sequence>
<dbReference type="PANTHER" id="PTHR33361:SF2">
    <property type="entry name" value="DUF885 DOMAIN-CONTAINING PROTEIN"/>
    <property type="match status" value="1"/>
</dbReference>
<name>A0A147I4X7_9SPHN</name>
<feature type="region of interest" description="Disordered" evidence="1">
    <location>
        <begin position="47"/>
        <end position="70"/>
    </location>
</feature>
<feature type="signal peptide" evidence="2">
    <location>
        <begin position="1"/>
        <end position="19"/>
    </location>
</feature>
<evidence type="ECO:0000313" key="4">
    <source>
        <dbReference type="Proteomes" id="UP000074310"/>
    </source>
</evidence>
<comment type="caution">
    <text evidence="3">The sequence shown here is derived from an EMBL/GenBank/DDBJ whole genome shotgun (WGS) entry which is preliminary data.</text>
</comment>
<organism evidence="3 4">
    <name type="scientific">Sphingomonas endophytica</name>
    <dbReference type="NCBI Taxonomy" id="869719"/>
    <lineage>
        <taxon>Bacteria</taxon>
        <taxon>Pseudomonadati</taxon>
        <taxon>Pseudomonadota</taxon>
        <taxon>Alphaproteobacteria</taxon>
        <taxon>Sphingomonadales</taxon>
        <taxon>Sphingomonadaceae</taxon>
        <taxon>Sphingomonas</taxon>
    </lineage>
</organism>
<protein>
    <recommendedName>
        <fullName evidence="5">DUF885 domain-containing protein</fullName>
    </recommendedName>
</protein>
<dbReference type="Pfam" id="PF05960">
    <property type="entry name" value="DUF885"/>
    <property type="match status" value="1"/>
</dbReference>
<dbReference type="AlphaFoldDB" id="A0A147I4X7"/>
<accession>A0A147I4X7</accession>
<dbReference type="OrthoDB" id="9763405at2"/>
<evidence type="ECO:0008006" key="5">
    <source>
        <dbReference type="Google" id="ProtNLM"/>
    </source>
</evidence>
<reference evidence="3 4" key="1">
    <citation type="journal article" date="2016" name="Front. Microbiol.">
        <title>Genomic Resource of Rice Seed Associated Bacteria.</title>
        <authorList>
            <person name="Midha S."/>
            <person name="Bansal K."/>
            <person name="Sharma S."/>
            <person name="Kumar N."/>
            <person name="Patil P.P."/>
            <person name="Chaudhry V."/>
            <person name="Patil P.B."/>
        </authorList>
    </citation>
    <scope>NUCLEOTIDE SEQUENCE [LARGE SCALE GENOMIC DNA]</scope>
    <source>
        <strain evidence="3 4">NS334</strain>
    </source>
</reference>
<dbReference type="InterPro" id="IPR010281">
    <property type="entry name" value="DUF885"/>
</dbReference>
<gene>
    <name evidence="3" type="ORF">NS334_07185</name>
</gene>
<feature type="chain" id="PRO_5007548235" description="DUF885 domain-containing protein" evidence="2">
    <location>
        <begin position="20"/>
        <end position="586"/>
    </location>
</feature>
<dbReference type="PATRIC" id="fig|869719.3.peg.975"/>
<dbReference type="PANTHER" id="PTHR33361">
    <property type="entry name" value="GLR0591 PROTEIN"/>
    <property type="match status" value="1"/>
</dbReference>
<dbReference type="EMBL" id="LDTB01000018">
    <property type="protein sequence ID" value="KTT73606.1"/>
    <property type="molecule type" value="Genomic_DNA"/>
</dbReference>
<dbReference type="RefSeq" id="WP_058755289.1">
    <property type="nucleotide sequence ID" value="NZ_LDTB01000018.1"/>
</dbReference>
<evidence type="ECO:0000256" key="1">
    <source>
        <dbReference type="SAM" id="MobiDB-lite"/>
    </source>
</evidence>
<keyword evidence="2" id="KW-0732">Signal</keyword>
<keyword evidence="4" id="KW-1185">Reference proteome</keyword>
<evidence type="ECO:0000313" key="3">
    <source>
        <dbReference type="EMBL" id="KTT73606.1"/>
    </source>
</evidence>
<proteinExistence type="predicted"/>